<dbReference type="InterPro" id="IPR012110">
    <property type="entry name" value="PDC/IPDC-like"/>
</dbReference>
<dbReference type="GO" id="GO:0004737">
    <property type="term" value="F:pyruvate decarboxylase activity"/>
    <property type="evidence" value="ECO:0007669"/>
    <property type="project" value="UniProtKB-EC"/>
</dbReference>
<evidence type="ECO:0000256" key="2">
    <source>
        <dbReference type="ARBA" id="ARBA00001920"/>
    </source>
</evidence>
<evidence type="ECO:0000256" key="5">
    <source>
        <dbReference type="ARBA" id="ARBA00011881"/>
    </source>
</evidence>
<dbReference type="Gene3D" id="3.40.50.1220">
    <property type="entry name" value="TPP-binding domain"/>
    <property type="match status" value="1"/>
</dbReference>
<evidence type="ECO:0000313" key="18">
    <source>
        <dbReference type="Proteomes" id="UP000325081"/>
    </source>
</evidence>
<keyword evidence="11" id="KW-0456">Lyase</keyword>
<dbReference type="Pfam" id="PF00205">
    <property type="entry name" value="TPP_enzyme_M"/>
    <property type="match status" value="1"/>
</dbReference>
<evidence type="ECO:0000256" key="1">
    <source>
        <dbReference type="ARBA" id="ARBA00001041"/>
    </source>
</evidence>
<reference evidence="18" key="1">
    <citation type="journal article" date="2019" name="Curr. Biol.">
        <title>Genome Sequence of Striga asiatica Provides Insight into the Evolution of Plant Parasitism.</title>
        <authorList>
            <person name="Yoshida S."/>
            <person name="Kim S."/>
            <person name="Wafula E.K."/>
            <person name="Tanskanen J."/>
            <person name="Kim Y.M."/>
            <person name="Honaas L."/>
            <person name="Yang Z."/>
            <person name="Spallek T."/>
            <person name="Conn C.E."/>
            <person name="Ichihashi Y."/>
            <person name="Cheong K."/>
            <person name="Cui S."/>
            <person name="Der J.P."/>
            <person name="Gundlach H."/>
            <person name="Jiao Y."/>
            <person name="Hori C."/>
            <person name="Ishida J.K."/>
            <person name="Kasahara H."/>
            <person name="Kiba T."/>
            <person name="Kim M.S."/>
            <person name="Koo N."/>
            <person name="Laohavisit A."/>
            <person name="Lee Y.H."/>
            <person name="Lumba S."/>
            <person name="McCourt P."/>
            <person name="Mortimer J.C."/>
            <person name="Mutuku J.M."/>
            <person name="Nomura T."/>
            <person name="Sasaki-Sekimoto Y."/>
            <person name="Seto Y."/>
            <person name="Wang Y."/>
            <person name="Wakatake T."/>
            <person name="Sakakibara H."/>
            <person name="Demura T."/>
            <person name="Yamaguchi S."/>
            <person name="Yoneyama K."/>
            <person name="Manabe R.I."/>
            <person name="Nelson D.C."/>
            <person name="Schulman A.H."/>
            <person name="Timko M.P."/>
            <person name="dePamphilis C.W."/>
            <person name="Choi D."/>
            <person name="Shirasu K."/>
        </authorList>
    </citation>
    <scope>NUCLEOTIDE SEQUENCE [LARGE SCALE GENOMIC DNA]</scope>
    <source>
        <strain evidence="18">cv. UVA1</strain>
    </source>
</reference>
<dbReference type="FunFam" id="3.40.50.1220:FF:000009">
    <property type="entry name" value="Pyruvate decarboxylase 1"/>
    <property type="match status" value="1"/>
</dbReference>
<gene>
    <name evidence="17" type="ORF">STAS_34617</name>
</gene>
<dbReference type="InterPro" id="IPR029061">
    <property type="entry name" value="THDP-binding"/>
</dbReference>
<dbReference type="SUPFAM" id="SSF52518">
    <property type="entry name" value="Thiamin diphosphate-binding fold (THDP-binding)"/>
    <property type="match status" value="2"/>
</dbReference>
<name>A0A5A7RI87_STRAF</name>
<dbReference type="Pfam" id="PF02776">
    <property type="entry name" value="TPP_enzyme_N"/>
    <property type="match status" value="1"/>
</dbReference>
<dbReference type="InterPro" id="IPR047213">
    <property type="entry name" value="TPP_PYR_PDC_IPDC-like"/>
</dbReference>
<comment type="similarity">
    <text evidence="4 12">Belongs to the TPP enzyme family.</text>
</comment>
<comment type="subunit">
    <text evidence="5">Homotetramer.</text>
</comment>
<evidence type="ECO:0000256" key="4">
    <source>
        <dbReference type="ARBA" id="ARBA00007812"/>
    </source>
</evidence>
<dbReference type="FunFam" id="3.40.50.970:FF:000021">
    <property type="entry name" value="Pyruvate decarboxylase 1"/>
    <property type="match status" value="1"/>
</dbReference>
<accession>A0A5A7RI87</accession>
<dbReference type="GO" id="GO:0000949">
    <property type="term" value="P:aromatic amino acid family catabolic process to alcohol via Ehrlich pathway"/>
    <property type="evidence" value="ECO:0007669"/>
    <property type="project" value="TreeGrafter"/>
</dbReference>
<keyword evidence="9" id="KW-0460">Magnesium</keyword>
<evidence type="ECO:0000256" key="3">
    <source>
        <dbReference type="ARBA" id="ARBA00001964"/>
    </source>
</evidence>
<dbReference type="PANTHER" id="PTHR43452">
    <property type="entry name" value="PYRUVATE DECARBOXYLASE"/>
    <property type="match status" value="1"/>
</dbReference>
<feature type="domain" description="Thiamine pyrophosphate enzyme central" evidence="14">
    <location>
        <begin position="244"/>
        <end position="361"/>
    </location>
</feature>
<evidence type="ECO:0000256" key="10">
    <source>
        <dbReference type="ARBA" id="ARBA00023052"/>
    </source>
</evidence>
<dbReference type="FunFam" id="3.40.50.970:FF:000017">
    <property type="entry name" value="pyruvate decarboxylase 1"/>
    <property type="match status" value="1"/>
</dbReference>
<evidence type="ECO:0000256" key="7">
    <source>
        <dbReference type="ARBA" id="ARBA00022723"/>
    </source>
</evidence>
<comment type="catalytic activity">
    <reaction evidence="1">
        <text>a 2-oxocarboxylate + H(+) = an aldehyde + CO2</text>
        <dbReference type="Rhea" id="RHEA:11628"/>
        <dbReference type="ChEBI" id="CHEBI:15378"/>
        <dbReference type="ChEBI" id="CHEBI:16526"/>
        <dbReference type="ChEBI" id="CHEBI:17478"/>
        <dbReference type="ChEBI" id="CHEBI:35179"/>
        <dbReference type="EC" id="4.1.1.1"/>
    </reaction>
</comment>
<dbReference type="PANTHER" id="PTHR43452:SF6">
    <property type="entry name" value="PYRUVATE DECARBOXYLASE 2"/>
    <property type="match status" value="1"/>
</dbReference>
<evidence type="ECO:0000256" key="8">
    <source>
        <dbReference type="ARBA" id="ARBA00022793"/>
    </source>
</evidence>
<comment type="caution">
    <text evidence="17">The sequence shown here is derived from an EMBL/GenBank/DDBJ whole genome shotgun (WGS) entry which is preliminary data.</text>
</comment>
<dbReference type="Proteomes" id="UP000325081">
    <property type="component" value="Unassembled WGS sequence"/>
</dbReference>
<dbReference type="InterPro" id="IPR047214">
    <property type="entry name" value="TPP_PDC_IPDC"/>
</dbReference>
<feature type="region of interest" description="Disordered" evidence="13">
    <location>
        <begin position="1"/>
        <end position="44"/>
    </location>
</feature>
<evidence type="ECO:0000256" key="6">
    <source>
        <dbReference type="ARBA" id="ARBA00013202"/>
    </source>
</evidence>
<dbReference type="OrthoDB" id="3970464at2759"/>
<dbReference type="CDD" id="cd07038">
    <property type="entry name" value="TPP_PYR_PDC_IPDC_like"/>
    <property type="match status" value="1"/>
</dbReference>
<comment type="cofactor">
    <cofactor evidence="3">
        <name>thiamine diphosphate</name>
        <dbReference type="ChEBI" id="CHEBI:58937"/>
    </cofactor>
</comment>
<keyword evidence="8" id="KW-0210">Decarboxylase</keyword>
<evidence type="ECO:0000256" key="9">
    <source>
        <dbReference type="ARBA" id="ARBA00022842"/>
    </source>
</evidence>
<keyword evidence="7" id="KW-0479">Metal-binding</keyword>
<feature type="domain" description="Thiamine pyrophosphate enzyme TPP-binding" evidence="15">
    <location>
        <begin position="454"/>
        <end position="579"/>
    </location>
</feature>
<dbReference type="CDD" id="cd02005">
    <property type="entry name" value="TPP_PDC_IPDC"/>
    <property type="match status" value="1"/>
</dbReference>
<dbReference type="InterPro" id="IPR011766">
    <property type="entry name" value="TPP_enzyme_TPP-bd"/>
</dbReference>
<dbReference type="Gene3D" id="3.40.50.970">
    <property type="match status" value="2"/>
</dbReference>
<sequence length="690" mass="75471">MDTVLSSLDSAKPDNSHVVCPTGTSPTTALHDSSSHHHHATAAPDATLGRHLARRLVEIGVRDVFSVPGDFNLTLLDHLIAEPGLTNVGCCNELNAGYAADGYARQRGVGSCVVTFTVGGLSVLNAIAGAYSENLPVICIVGGPNTNDFGTNRILHHTVGLPDFSQELRCFQTVTCYQAVVNNLEDAHEQIDRAISTALKESKPVYISISCNLPGIPHPTFTREPIPFSISPRLSNKLGLEAAVSAAAAFLNKAVKPVMVGGPKLRVANAGRAFVQLADSCGYAVSAMPSAKGLVPEHHPHFIGTYWGAVGTPFCGEIVESADAYIFVGPIFNDYSSVGYSLLLKREKAIIVQPDRVVIGNGPTFGCVLMKDFLHELAKRVERNTTAYENYKRIYVPEGLPIKSEPNEPLRVNVLFQHIQKMLSGETAVIAETGDSWFNCQKLKLPEGCGYEFQMQYGSIGWSVGATLGYAQSVPKKRVIACIGDGSFQVTMQDVSTMIRNGQKSIIFLINNGGYTIEVEIHDGPYNVIKNWNYTGVIDAICNGEGNCWTKKVYCEEDLIEAIETATGEKNDSLCFIEVIVHKDDTSKELLEWGSRVSSANSRPPNPHFMVETWKGWFMRFGPHHYVTYAVNAFFEPDIGSFSEWLTSTLSLGQVFGTSVETWIHDPFYYALILSFPLALLYSWVSRILV</sequence>
<comment type="cofactor">
    <cofactor evidence="2">
        <name>a metal cation</name>
        <dbReference type="ChEBI" id="CHEBI:25213"/>
    </cofactor>
</comment>
<dbReference type="InterPro" id="IPR012000">
    <property type="entry name" value="Thiamin_PyroP_enz_cen_dom"/>
</dbReference>
<evidence type="ECO:0000313" key="17">
    <source>
        <dbReference type="EMBL" id="GER56871.1"/>
    </source>
</evidence>
<dbReference type="SUPFAM" id="SSF52467">
    <property type="entry name" value="DHS-like NAD/FAD-binding domain"/>
    <property type="match status" value="1"/>
</dbReference>
<evidence type="ECO:0000256" key="13">
    <source>
        <dbReference type="SAM" id="MobiDB-lite"/>
    </source>
</evidence>
<proteinExistence type="inferred from homology"/>
<keyword evidence="17" id="KW-0670">Pyruvate</keyword>
<evidence type="ECO:0000259" key="15">
    <source>
        <dbReference type="Pfam" id="PF02775"/>
    </source>
</evidence>
<dbReference type="AlphaFoldDB" id="A0A5A7RI87"/>
<feature type="domain" description="Thiamine pyrophosphate enzyme N-terminal TPP-binding" evidence="16">
    <location>
        <begin position="47"/>
        <end position="151"/>
    </location>
</feature>
<dbReference type="EMBL" id="BKCP01012737">
    <property type="protein sequence ID" value="GER56871.1"/>
    <property type="molecule type" value="Genomic_DNA"/>
</dbReference>
<organism evidence="17 18">
    <name type="scientific">Striga asiatica</name>
    <name type="common">Asiatic witchweed</name>
    <name type="synonym">Buchnera asiatica</name>
    <dbReference type="NCBI Taxonomy" id="4170"/>
    <lineage>
        <taxon>Eukaryota</taxon>
        <taxon>Viridiplantae</taxon>
        <taxon>Streptophyta</taxon>
        <taxon>Embryophyta</taxon>
        <taxon>Tracheophyta</taxon>
        <taxon>Spermatophyta</taxon>
        <taxon>Magnoliopsida</taxon>
        <taxon>eudicotyledons</taxon>
        <taxon>Gunneridae</taxon>
        <taxon>Pentapetalae</taxon>
        <taxon>asterids</taxon>
        <taxon>lamiids</taxon>
        <taxon>Lamiales</taxon>
        <taxon>Orobanchaceae</taxon>
        <taxon>Buchnereae</taxon>
        <taxon>Striga</taxon>
    </lineage>
</organism>
<protein>
    <recommendedName>
        <fullName evidence="6">pyruvate decarboxylase</fullName>
        <ecNumber evidence="6">4.1.1.1</ecNumber>
    </recommendedName>
</protein>
<keyword evidence="10 12" id="KW-0786">Thiamine pyrophosphate</keyword>
<dbReference type="GO" id="GO:0030976">
    <property type="term" value="F:thiamine pyrophosphate binding"/>
    <property type="evidence" value="ECO:0007669"/>
    <property type="project" value="InterPro"/>
</dbReference>
<dbReference type="GO" id="GO:0036293">
    <property type="term" value="P:response to decreased oxygen levels"/>
    <property type="evidence" value="ECO:0007669"/>
    <property type="project" value="UniProtKB-ARBA"/>
</dbReference>
<evidence type="ECO:0000256" key="12">
    <source>
        <dbReference type="RuleBase" id="RU362132"/>
    </source>
</evidence>
<dbReference type="GO" id="GO:0006950">
    <property type="term" value="P:response to stress"/>
    <property type="evidence" value="ECO:0007669"/>
    <property type="project" value="UniProtKB-ARBA"/>
</dbReference>
<dbReference type="InterPro" id="IPR029035">
    <property type="entry name" value="DHS-like_NAD/FAD-binding_dom"/>
</dbReference>
<dbReference type="GO" id="GO:0005829">
    <property type="term" value="C:cytosol"/>
    <property type="evidence" value="ECO:0007669"/>
    <property type="project" value="TreeGrafter"/>
</dbReference>
<dbReference type="GO" id="GO:0000287">
    <property type="term" value="F:magnesium ion binding"/>
    <property type="evidence" value="ECO:0007669"/>
    <property type="project" value="InterPro"/>
</dbReference>
<evidence type="ECO:0000259" key="14">
    <source>
        <dbReference type="Pfam" id="PF00205"/>
    </source>
</evidence>
<dbReference type="Pfam" id="PF02775">
    <property type="entry name" value="TPP_enzyme_C"/>
    <property type="match status" value="1"/>
</dbReference>
<evidence type="ECO:0000256" key="11">
    <source>
        <dbReference type="ARBA" id="ARBA00023239"/>
    </source>
</evidence>
<dbReference type="EC" id="4.1.1.1" evidence="6"/>
<dbReference type="InterPro" id="IPR012001">
    <property type="entry name" value="Thiamin_PyroP_enz_TPP-bd_dom"/>
</dbReference>
<evidence type="ECO:0000259" key="16">
    <source>
        <dbReference type="Pfam" id="PF02776"/>
    </source>
</evidence>
<keyword evidence="18" id="KW-1185">Reference proteome</keyword>